<accession>A0ABU6Y8Q9</accession>
<dbReference type="PANTHER" id="PTHR12565:SF431">
    <property type="entry name" value="TRANSCRIPTION FACTOR BHLH137"/>
    <property type="match status" value="1"/>
</dbReference>
<dbReference type="SMART" id="SM00353">
    <property type="entry name" value="HLH"/>
    <property type="match status" value="1"/>
</dbReference>
<dbReference type="Gene3D" id="4.10.280.10">
    <property type="entry name" value="Helix-loop-helix DNA-binding domain"/>
    <property type="match status" value="1"/>
</dbReference>
<gene>
    <name evidence="7" type="ORF">PIB30_018943</name>
</gene>
<dbReference type="CDD" id="cd18919">
    <property type="entry name" value="bHLH_AtBPE_like"/>
    <property type="match status" value="1"/>
</dbReference>
<sequence>MISLSQLAFGNNETASCLDTSSLDQTSKVAATTTITYNTSSADPYSPPFLTQINHSPESSSVVENGEQVTQNMDKDNKRKTTSKASSFNNNNKELSSAGGREGRSSKKQKKGNNGGSGVMKKGEKEKEEAPTATTGYIHVRARRGQATDSHSLAERVRREKISERMKMLQRLVPGCDKVTGKALVLDEIINYVQSLQNQVEFLSMKLASLSPFFFDFALDIDSNAHLVRPLDQNVENQKITNTASSVPQCSGTNQATTFADTTTMTTTTTNTTFPGADNNNNNNSDYLLDYSSSPVFEQGQRTSNVFSEYTGGQFWEVEEQRQKLLLLHSYGLGSNNLGPLN</sequence>
<evidence type="ECO:0000256" key="2">
    <source>
        <dbReference type="ARBA" id="ARBA00023015"/>
    </source>
</evidence>
<comment type="caution">
    <text evidence="7">The sequence shown here is derived from an EMBL/GenBank/DDBJ whole genome shotgun (WGS) entry which is preliminary data.</text>
</comment>
<dbReference type="PROSITE" id="PS50888">
    <property type="entry name" value="BHLH"/>
    <property type="match status" value="1"/>
</dbReference>
<keyword evidence="2" id="KW-0805">Transcription regulation</keyword>
<reference evidence="7 8" key="1">
    <citation type="journal article" date="2023" name="Plants (Basel)">
        <title>Bridging the Gap: Combining Genomics and Transcriptomics Approaches to Understand Stylosanthes scabra, an Orphan Legume from the Brazilian Caatinga.</title>
        <authorList>
            <person name="Ferreira-Neto J.R.C."/>
            <person name="da Silva M.D."/>
            <person name="Binneck E."/>
            <person name="de Melo N.F."/>
            <person name="da Silva R.H."/>
            <person name="de Melo A.L.T.M."/>
            <person name="Pandolfi V."/>
            <person name="Bustamante F.O."/>
            <person name="Brasileiro-Vidal A.C."/>
            <person name="Benko-Iseppon A.M."/>
        </authorList>
    </citation>
    <scope>NUCLEOTIDE SEQUENCE [LARGE SCALE GENOMIC DNA]</scope>
    <source>
        <tissue evidence="7">Leaves</tissue>
    </source>
</reference>
<keyword evidence="4" id="KW-0539">Nucleus</keyword>
<evidence type="ECO:0000256" key="5">
    <source>
        <dbReference type="SAM" id="MobiDB-lite"/>
    </source>
</evidence>
<feature type="compositionally biased region" description="Basic and acidic residues" evidence="5">
    <location>
        <begin position="121"/>
        <end position="130"/>
    </location>
</feature>
<evidence type="ECO:0000256" key="3">
    <source>
        <dbReference type="ARBA" id="ARBA00023163"/>
    </source>
</evidence>
<dbReference type="InterPro" id="IPR036638">
    <property type="entry name" value="HLH_DNA-bd_sf"/>
</dbReference>
<keyword evidence="3" id="KW-0804">Transcription</keyword>
<dbReference type="SUPFAM" id="SSF47459">
    <property type="entry name" value="HLH, helix-loop-helix DNA-binding domain"/>
    <property type="match status" value="1"/>
</dbReference>
<evidence type="ECO:0000259" key="6">
    <source>
        <dbReference type="PROSITE" id="PS50888"/>
    </source>
</evidence>
<feature type="domain" description="BHLH" evidence="6">
    <location>
        <begin position="146"/>
        <end position="196"/>
    </location>
</feature>
<dbReference type="PANTHER" id="PTHR12565">
    <property type="entry name" value="STEROL REGULATORY ELEMENT-BINDING PROTEIN"/>
    <property type="match status" value="1"/>
</dbReference>
<protein>
    <recommendedName>
        <fullName evidence="6">BHLH domain-containing protein</fullName>
    </recommendedName>
</protein>
<dbReference type="InterPro" id="IPR011598">
    <property type="entry name" value="bHLH_dom"/>
</dbReference>
<keyword evidence="8" id="KW-1185">Reference proteome</keyword>
<evidence type="ECO:0000256" key="4">
    <source>
        <dbReference type="ARBA" id="ARBA00023242"/>
    </source>
</evidence>
<evidence type="ECO:0000256" key="1">
    <source>
        <dbReference type="ARBA" id="ARBA00004123"/>
    </source>
</evidence>
<feature type="region of interest" description="Disordered" evidence="5">
    <location>
        <begin position="37"/>
        <end position="153"/>
    </location>
</feature>
<dbReference type="InterPro" id="IPR024097">
    <property type="entry name" value="bHLH_ZIP_TF"/>
</dbReference>
<dbReference type="Proteomes" id="UP001341840">
    <property type="component" value="Unassembled WGS sequence"/>
</dbReference>
<organism evidence="7 8">
    <name type="scientific">Stylosanthes scabra</name>
    <dbReference type="NCBI Taxonomy" id="79078"/>
    <lineage>
        <taxon>Eukaryota</taxon>
        <taxon>Viridiplantae</taxon>
        <taxon>Streptophyta</taxon>
        <taxon>Embryophyta</taxon>
        <taxon>Tracheophyta</taxon>
        <taxon>Spermatophyta</taxon>
        <taxon>Magnoliopsida</taxon>
        <taxon>eudicotyledons</taxon>
        <taxon>Gunneridae</taxon>
        <taxon>Pentapetalae</taxon>
        <taxon>rosids</taxon>
        <taxon>fabids</taxon>
        <taxon>Fabales</taxon>
        <taxon>Fabaceae</taxon>
        <taxon>Papilionoideae</taxon>
        <taxon>50 kb inversion clade</taxon>
        <taxon>dalbergioids sensu lato</taxon>
        <taxon>Dalbergieae</taxon>
        <taxon>Pterocarpus clade</taxon>
        <taxon>Stylosanthes</taxon>
    </lineage>
</organism>
<evidence type="ECO:0000313" key="8">
    <source>
        <dbReference type="Proteomes" id="UP001341840"/>
    </source>
</evidence>
<dbReference type="EMBL" id="JASCZI010241713">
    <property type="protein sequence ID" value="MED6205588.1"/>
    <property type="molecule type" value="Genomic_DNA"/>
</dbReference>
<name>A0ABU6Y8Q9_9FABA</name>
<dbReference type="Pfam" id="PF00010">
    <property type="entry name" value="HLH"/>
    <property type="match status" value="1"/>
</dbReference>
<feature type="compositionally biased region" description="Polar residues" evidence="5">
    <location>
        <begin position="83"/>
        <end position="95"/>
    </location>
</feature>
<proteinExistence type="predicted"/>
<comment type="subcellular location">
    <subcellularLocation>
        <location evidence="1">Nucleus</location>
    </subcellularLocation>
</comment>
<evidence type="ECO:0000313" key="7">
    <source>
        <dbReference type="EMBL" id="MED6205588.1"/>
    </source>
</evidence>
<feature type="compositionally biased region" description="Polar residues" evidence="5">
    <location>
        <begin position="37"/>
        <end position="72"/>
    </location>
</feature>